<dbReference type="STRING" id="1176587.A8C56_18420"/>
<evidence type="ECO:0000313" key="1">
    <source>
        <dbReference type="EMBL" id="ANH82688.1"/>
    </source>
</evidence>
<dbReference type="AlphaFoldDB" id="A0A1A9I4T7"/>
<accession>A0A1A9I4T7</accession>
<reference evidence="1 2" key="1">
    <citation type="submission" date="2016-05" db="EMBL/GenBank/DDBJ databases">
        <title>Niabella ginsenosidivorans BS26 whole genome sequencing.</title>
        <authorList>
            <person name="Im W.T."/>
            <person name="Siddiqi M.Z."/>
        </authorList>
    </citation>
    <scope>NUCLEOTIDE SEQUENCE [LARGE SCALE GENOMIC DNA]</scope>
    <source>
        <strain evidence="1 2">BS26</strain>
    </source>
</reference>
<dbReference type="OrthoDB" id="1014182at2"/>
<protein>
    <submittedName>
        <fullName evidence="1">Uncharacterized protein</fullName>
    </submittedName>
</protein>
<evidence type="ECO:0000313" key="2">
    <source>
        <dbReference type="Proteomes" id="UP000077667"/>
    </source>
</evidence>
<keyword evidence="2" id="KW-1185">Reference proteome</keyword>
<dbReference type="Proteomes" id="UP000077667">
    <property type="component" value="Chromosome"/>
</dbReference>
<organism evidence="1 2">
    <name type="scientific">Niabella ginsenosidivorans</name>
    <dbReference type="NCBI Taxonomy" id="1176587"/>
    <lineage>
        <taxon>Bacteria</taxon>
        <taxon>Pseudomonadati</taxon>
        <taxon>Bacteroidota</taxon>
        <taxon>Chitinophagia</taxon>
        <taxon>Chitinophagales</taxon>
        <taxon>Chitinophagaceae</taxon>
        <taxon>Niabella</taxon>
    </lineage>
</organism>
<dbReference type="EMBL" id="CP015772">
    <property type="protein sequence ID" value="ANH82688.1"/>
    <property type="molecule type" value="Genomic_DNA"/>
</dbReference>
<name>A0A1A9I4T7_9BACT</name>
<dbReference type="RefSeq" id="WP_067759327.1">
    <property type="nucleotide sequence ID" value="NZ_CP015772.1"/>
</dbReference>
<sequence length="283" mass="33242">MFDLISALHRKNEFISLPKDVGTRRYGVSVKYYRATAEQPYKRIDYEVTISLEEHELGWLMRLNKQQLFFNRHEPDTISERFAAVISRSLYPVETVIDGWGMQVTGIVNHEEIIRRWNINKQKMLEKYEGATVADFVNAVDKKMANSSLIQQSLKYDWFWNLFFHPKYLAYSSTYAQQLDLYLSVIPYRYPVRFPGIQKIIPEITSYGSVVVKFESEEMKVLNELLPEKAIPENAFMKLAVDFDLDSKQHFAMHTKAVLSIYLKEGKYTTVPVKKTQFTMYQL</sequence>
<proteinExistence type="predicted"/>
<gene>
    <name evidence="1" type="ORF">A8C56_18420</name>
</gene>
<dbReference type="KEGG" id="nia:A8C56_18420"/>